<dbReference type="Proteomes" id="UP000187406">
    <property type="component" value="Unassembled WGS sequence"/>
</dbReference>
<keyword evidence="1" id="KW-0862">Zinc</keyword>
<protein>
    <submittedName>
        <fullName evidence="4">Zf-CCHC_4 domain-containing protein</fullName>
    </submittedName>
</protein>
<dbReference type="GO" id="GO:0008270">
    <property type="term" value="F:zinc ion binding"/>
    <property type="evidence" value="ECO:0007669"/>
    <property type="project" value="UniProtKB-KW"/>
</dbReference>
<dbReference type="AlphaFoldDB" id="A0A1Q3D2A9"/>
<evidence type="ECO:0000313" key="4">
    <source>
        <dbReference type="EMBL" id="GAV86646.1"/>
    </source>
</evidence>
<keyword evidence="5" id="KW-1185">Reference proteome</keyword>
<dbReference type="InParanoid" id="A0A1Q3D2A9"/>
<reference evidence="5" key="1">
    <citation type="submission" date="2016-04" db="EMBL/GenBank/DDBJ databases">
        <title>Cephalotus genome sequencing.</title>
        <authorList>
            <person name="Fukushima K."/>
            <person name="Hasebe M."/>
            <person name="Fang X."/>
        </authorList>
    </citation>
    <scope>NUCLEOTIDE SEQUENCE [LARGE SCALE GENOMIC DNA]</scope>
    <source>
        <strain evidence="5">cv. St1</strain>
    </source>
</reference>
<dbReference type="InterPro" id="IPR025836">
    <property type="entry name" value="Zn_knuckle_CX2CX4HX4C"/>
</dbReference>
<evidence type="ECO:0000259" key="3">
    <source>
        <dbReference type="PROSITE" id="PS50158"/>
    </source>
</evidence>
<feature type="non-terminal residue" evidence="4">
    <location>
        <position position="1"/>
    </location>
</feature>
<name>A0A1Q3D2A9_CEPFO</name>
<accession>A0A1Q3D2A9</accession>
<sequence length="191" mass="21922">FQYERLPNFCHQCGRIGHAMKECNFLNQQDMHGRNEFQYGAWLRAESFRLGNSLYFREEFGNLYDIWSKVGQKEFHGGKEYLDESYKGGVNSNIRNKLQLEGGLEDGFGESMEGGNTIYDENEVVMEPYTMHENNHIKDQGVYAISKSALVIPQMEENMEEAPSGRSPRSNAEVDKTRKDDLNIIAVGFES</sequence>
<dbReference type="InterPro" id="IPR001878">
    <property type="entry name" value="Znf_CCHC"/>
</dbReference>
<gene>
    <name evidence="4" type="ORF">CFOL_v3_30073</name>
</gene>
<comment type="caution">
    <text evidence="4">The sequence shown here is derived from an EMBL/GenBank/DDBJ whole genome shotgun (WGS) entry which is preliminary data.</text>
</comment>
<evidence type="ECO:0000313" key="5">
    <source>
        <dbReference type="Proteomes" id="UP000187406"/>
    </source>
</evidence>
<feature type="region of interest" description="Disordered" evidence="2">
    <location>
        <begin position="157"/>
        <end position="178"/>
    </location>
</feature>
<proteinExistence type="predicted"/>
<dbReference type="Pfam" id="PF14392">
    <property type="entry name" value="zf-CCHC_4"/>
    <property type="match status" value="1"/>
</dbReference>
<keyword evidence="1" id="KW-0863">Zinc-finger</keyword>
<dbReference type="PROSITE" id="PS50158">
    <property type="entry name" value="ZF_CCHC"/>
    <property type="match status" value="1"/>
</dbReference>
<organism evidence="4 5">
    <name type="scientific">Cephalotus follicularis</name>
    <name type="common">Albany pitcher plant</name>
    <dbReference type="NCBI Taxonomy" id="3775"/>
    <lineage>
        <taxon>Eukaryota</taxon>
        <taxon>Viridiplantae</taxon>
        <taxon>Streptophyta</taxon>
        <taxon>Embryophyta</taxon>
        <taxon>Tracheophyta</taxon>
        <taxon>Spermatophyta</taxon>
        <taxon>Magnoliopsida</taxon>
        <taxon>eudicotyledons</taxon>
        <taxon>Gunneridae</taxon>
        <taxon>Pentapetalae</taxon>
        <taxon>rosids</taxon>
        <taxon>fabids</taxon>
        <taxon>Oxalidales</taxon>
        <taxon>Cephalotaceae</taxon>
        <taxon>Cephalotus</taxon>
    </lineage>
</organism>
<evidence type="ECO:0000256" key="2">
    <source>
        <dbReference type="SAM" id="MobiDB-lite"/>
    </source>
</evidence>
<dbReference type="GO" id="GO:0003676">
    <property type="term" value="F:nucleic acid binding"/>
    <property type="evidence" value="ECO:0007669"/>
    <property type="project" value="InterPro"/>
</dbReference>
<evidence type="ECO:0000256" key="1">
    <source>
        <dbReference type="PROSITE-ProRule" id="PRU00047"/>
    </source>
</evidence>
<dbReference type="OrthoDB" id="1751967at2759"/>
<feature type="domain" description="CCHC-type" evidence="3">
    <location>
        <begin position="10"/>
        <end position="23"/>
    </location>
</feature>
<dbReference type="EMBL" id="BDDD01003987">
    <property type="protein sequence ID" value="GAV86646.1"/>
    <property type="molecule type" value="Genomic_DNA"/>
</dbReference>
<keyword evidence="1" id="KW-0479">Metal-binding</keyword>